<dbReference type="SUPFAM" id="SSF49764">
    <property type="entry name" value="HSP20-like chaperones"/>
    <property type="match status" value="1"/>
</dbReference>
<keyword evidence="5" id="KW-1185">Reference proteome</keyword>
<dbReference type="PANTHER" id="PTHR11527">
    <property type="entry name" value="HEAT-SHOCK PROTEIN 20 FAMILY MEMBER"/>
    <property type="match status" value="1"/>
</dbReference>
<dbReference type="PROSITE" id="PS01031">
    <property type="entry name" value="SHSP"/>
    <property type="match status" value="1"/>
</dbReference>
<feature type="domain" description="SHSP" evidence="3">
    <location>
        <begin position="30"/>
        <end position="143"/>
    </location>
</feature>
<reference evidence="4 5" key="1">
    <citation type="submission" date="2021-08" db="EMBL/GenBank/DDBJ databases">
        <title>Nocardioides bacterium WL0053 sp. nov., isolated from the sediment.</title>
        <authorList>
            <person name="Wang L."/>
            <person name="Zhang D."/>
            <person name="Zhang A."/>
        </authorList>
    </citation>
    <scope>NUCLEOTIDE SEQUENCE [LARGE SCALE GENOMIC DNA]</scope>
    <source>
        <strain evidence="4 5">WL0053</strain>
    </source>
</reference>
<dbReference type="InterPro" id="IPR002068">
    <property type="entry name" value="A-crystallin/Hsp20_dom"/>
</dbReference>
<dbReference type="Proteomes" id="UP000754710">
    <property type="component" value="Unassembled WGS sequence"/>
</dbReference>
<proteinExistence type="inferred from homology"/>
<dbReference type="Gene3D" id="2.60.40.790">
    <property type="match status" value="1"/>
</dbReference>
<evidence type="ECO:0000313" key="5">
    <source>
        <dbReference type="Proteomes" id="UP000754710"/>
    </source>
</evidence>
<evidence type="ECO:0000256" key="2">
    <source>
        <dbReference type="RuleBase" id="RU003616"/>
    </source>
</evidence>
<organism evidence="4 5">
    <name type="scientific">Nocardioides jiangsuensis</name>
    <dbReference type="NCBI Taxonomy" id="2866161"/>
    <lineage>
        <taxon>Bacteria</taxon>
        <taxon>Bacillati</taxon>
        <taxon>Actinomycetota</taxon>
        <taxon>Actinomycetes</taxon>
        <taxon>Propionibacteriales</taxon>
        <taxon>Nocardioidaceae</taxon>
        <taxon>Nocardioides</taxon>
    </lineage>
</organism>
<protein>
    <submittedName>
        <fullName evidence="4">Hsp20/alpha crystallin family protein</fullName>
    </submittedName>
</protein>
<evidence type="ECO:0000259" key="3">
    <source>
        <dbReference type="PROSITE" id="PS01031"/>
    </source>
</evidence>
<gene>
    <name evidence="4" type="ORF">K1X13_04630</name>
</gene>
<dbReference type="CDD" id="cd06464">
    <property type="entry name" value="ACD_sHsps-like"/>
    <property type="match status" value="1"/>
</dbReference>
<accession>A0ABS7RGD2</accession>
<evidence type="ECO:0000256" key="1">
    <source>
        <dbReference type="PROSITE-ProRule" id="PRU00285"/>
    </source>
</evidence>
<comment type="caution">
    <text evidence="4">The sequence shown here is derived from an EMBL/GenBank/DDBJ whole genome shotgun (WGS) entry which is preliminary data.</text>
</comment>
<dbReference type="InterPro" id="IPR008978">
    <property type="entry name" value="HSP20-like_chaperone"/>
</dbReference>
<sequence>MATVARRTPSPVAEMLEWLGSSSPFHTPFDVHNVGLAPFVRVEDYIEDDSYVLRAELPGIDPEKDVEVTVEHDMLTISGERREETKDKNHREFHYGAFKRAVALPAGAKTDAITASYDNGVLLVRVPLGTEEASSVKIPIQRSE</sequence>
<evidence type="ECO:0000313" key="4">
    <source>
        <dbReference type="EMBL" id="MBY9074105.1"/>
    </source>
</evidence>
<dbReference type="Pfam" id="PF00011">
    <property type="entry name" value="HSP20"/>
    <property type="match status" value="1"/>
</dbReference>
<comment type="similarity">
    <text evidence="1 2">Belongs to the small heat shock protein (HSP20) family.</text>
</comment>
<dbReference type="RefSeq" id="WP_221023820.1">
    <property type="nucleotide sequence ID" value="NZ_JAIEZQ010000001.1"/>
</dbReference>
<dbReference type="InterPro" id="IPR031107">
    <property type="entry name" value="Small_HSP"/>
</dbReference>
<dbReference type="EMBL" id="JAIEZQ010000001">
    <property type="protein sequence ID" value="MBY9074105.1"/>
    <property type="molecule type" value="Genomic_DNA"/>
</dbReference>
<name>A0ABS7RGD2_9ACTN</name>